<keyword evidence="11" id="KW-1185">Reference proteome</keyword>
<feature type="transmembrane region" description="Helical" evidence="7">
    <location>
        <begin position="275"/>
        <end position="294"/>
    </location>
</feature>
<evidence type="ECO:0000256" key="3">
    <source>
        <dbReference type="ARBA" id="ARBA00022692"/>
    </source>
</evidence>
<evidence type="ECO:0000313" key="10">
    <source>
        <dbReference type="EMBL" id="MEA9357812.1"/>
    </source>
</evidence>
<comment type="caution">
    <text evidence="10">The sequence shown here is derived from an EMBL/GenBank/DDBJ whole genome shotgun (WGS) entry which is preliminary data.</text>
</comment>
<dbReference type="Pfam" id="PF02687">
    <property type="entry name" value="FtsX"/>
    <property type="match status" value="1"/>
</dbReference>
<keyword evidence="3 7" id="KW-0812">Transmembrane</keyword>
<dbReference type="InterPro" id="IPR025857">
    <property type="entry name" value="MacB_PCD"/>
</dbReference>
<dbReference type="PANTHER" id="PTHR30572">
    <property type="entry name" value="MEMBRANE COMPONENT OF TRANSPORTER-RELATED"/>
    <property type="match status" value="1"/>
</dbReference>
<feature type="domain" description="ABC3 transporter permease C-terminal" evidence="8">
    <location>
        <begin position="275"/>
        <end position="396"/>
    </location>
</feature>
<evidence type="ECO:0000313" key="11">
    <source>
        <dbReference type="Proteomes" id="UP001302274"/>
    </source>
</evidence>
<name>A0ABU5VZ04_9BACT</name>
<sequence length="405" mass="44328">MMRLKLAIRNITRHRLRSLLSISMIAGAVAAMILFQGFSAYSLAALKFIAAENQYGNMQIAAQKYWSPGKEPRAERLFLLNDLGDLKSKFPQVEHLSGRLSFFGLISNGDLSVGGKIIGVDPVGEPEFKKSMLLTQGRFFDDSGSKEVVVGKLLAKQMNVNPGDNITVLTNTIDGVMNAMDLTVSGVFSAGIDEIDSQVMYLPLSVTQEVLDTKAVDIAVLKFKELDMAEASLKKINTELKASQPNLFARSWRELAVLFRQVDKFYGVQNSLIEAILLALTFLGILNTVSMTVVERTGEIGTLRALGESRKEIVSQFVLESILLAIIGVTSGILFSGIMIEVVEKVKIMTEMPGASTPFQIKIYFMMSSVIYASCLASVTTVVATLIPALRASRLDIVEALRKNI</sequence>
<evidence type="ECO:0000256" key="7">
    <source>
        <dbReference type="SAM" id="Phobius"/>
    </source>
</evidence>
<feature type="transmembrane region" description="Helical" evidence="7">
    <location>
        <begin position="317"/>
        <end position="343"/>
    </location>
</feature>
<accession>A0ABU5VZ04</accession>
<comment type="subcellular location">
    <subcellularLocation>
        <location evidence="1">Cell membrane</location>
        <topology evidence="1">Multi-pass membrane protein</topology>
    </subcellularLocation>
</comment>
<evidence type="ECO:0000256" key="4">
    <source>
        <dbReference type="ARBA" id="ARBA00022989"/>
    </source>
</evidence>
<dbReference type="InterPro" id="IPR003838">
    <property type="entry name" value="ABC3_permease_C"/>
</dbReference>
<dbReference type="Pfam" id="PF12704">
    <property type="entry name" value="MacB_PCD"/>
    <property type="match status" value="1"/>
</dbReference>
<reference evidence="10 11" key="1">
    <citation type="submission" date="2023-11" db="EMBL/GenBank/DDBJ databases">
        <title>A Novel Polar Bacteriovorax (B. antarcticus) Isolated from the Biocrust in Antarctica.</title>
        <authorList>
            <person name="Mun W."/>
            <person name="Choi S.Y."/>
            <person name="Mitchell R.J."/>
        </authorList>
    </citation>
    <scope>NUCLEOTIDE SEQUENCE [LARGE SCALE GENOMIC DNA]</scope>
    <source>
        <strain evidence="10 11">PP10</strain>
    </source>
</reference>
<organism evidence="10 11">
    <name type="scientific">Bacteriovorax antarcticus</name>
    <dbReference type="NCBI Taxonomy" id="3088717"/>
    <lineage>
        <taxon>Bacteria</taxon>
        <taxon>Pseudomonadati</taxon>
        <taxon>Bdellovibrionota</taxon>
        <taxon>Bacteriovoracia</taxon>
        <taxon>Bacteriovoracales</taxon>
        <taxon>Bacteriovoracaceae</taxon>
        <taxon>Bacteriovorax</taxon>
    </lineage>
</organism>
<evidence type="ECO:0000256" key="5">
    <source>
        <dbReference type="ARBA" id="ARBA00023136"/>
    </source>
</evidence>
<evidence type="ECO:0000256" key="1">
    <source>
        <dbReference type="ARBA" id="ARBA00004651"/>
    </source>
</evidence>
<gene>
    <name evidence="10" type="ORF">SHI21_16395</name>
</gene>
<keyword evidence="5 7" id="KW-0472">Membrane</keyword>
<keyword evidence="2" id="KW-1003">Cell membrane</keyword>
<proteinExistence type="inferred from homology"/>
<evidence type="ECO:0000256" key="2">
    <source>
        <dbReference type="ARBA" id="ARBA00022475"/>
    </source>
</evidence>
<comment type="similarity">
    <text evidence="6">Belongs to the ABC-4 integral membrane protein family.</text>
</comment>
<dbReference type="PANTHER" id="PTHR30572:SF4">
    <property type="entry name" value="ABC TRANSPORTER PERMEASE YTRF"/>
    <property type="match status" value="1"/>
</dbReference>
<feature type="domain" description="MacB-like periplasmic core" evidence="9">
    <location>
        <begin position="18"/>
        <end position="220"/>
    </location>
</feature>
<keyword evidence="4 7" id="KW-1133">Transmembrane helix</keyword>
<dbReference type="EMBL" id="JAYGJQ010000002">
    <property type="protein sequence ID" value="MEA9357812.1"/>
    <property type="molecule type" value="Genomic_DNA"/>
</dbReference>
<protein>
    <submittedName>
        <fullName evidence="10">FtsX-like permease family protein</fullName>
    </submittedName>
</protein>
<evidence type="ECO:0000259" key="9">
    <source>
        <dbReference type="Pfam" id="PF12704"/>
    </source>
</evidence>
<evidence type="ECO:0000256" key="6">
    <source>
        <dbReference type="ARBA" id="ARBA00038076"/>
    </source>
</evidence>
<dbReference type="InterPro" id="IPR050250">
    <property type="entry name" value="Macrolide_Exporter_MacB"/>
</dbReference>
<evidence type="ECO:0000259" key="8">
    <source>
        <dbReference type="Pfam" id="PF02687"/>
    </source>
</evidence>
<feature type="transmembrane region" description="Helical" evidence="7">
    <location>
        <begin position="363"/>
        <end position="387"/>
    </location>
</feature>
<dbReference type="RefSeq" id="WP_323577974.1">
    <property type="nucleotide sequence ID" value="NZ_JAYGJQ010000002.1"/>
</dbReference>
<dbReference type="Proteomes" id="UP001302274">
    <property type="component" value="Unassembled WGS sequence"/>
</dbReference>